<feature type="transmembrane region" description="Helical" evidence="1">
    <location>
        <begin position="5"/>
        <end position="26"/>
    </location>
</feature>
<gene>
    <name evidence="2" type="ORF">GTQ34_05700</name>
</gene>
<dbReference type="Proteomes" id="UP000667650">
    <property type="component" value="Unassembled WGS sequence"/>
</dbReference>
<keyword evidence="3" id="KW-1185">Reference proteome</keyword>
<evidence type="ECO:0000313" key="2">
    <source>
        <dbReference type="EMBL" id="NAY91408.1"/>
    </source>
</evidence>
<organism evidence="2 3">
    <name type="scientific">Flagellimonas ochracea</name>
    <dbReference type="NCBI Taxonomy" id="2696472"/>
    <lineage>
        <taxon>Bacteria</taxon>
        <taxon>Pseudomonadati</taxon>
        <taxon>Bacteroidota</taxon>
        <taxon>Flavobacteriia</taxon>
        <taxon>Flavobacteriales</taxon>
        <taxon>Flavobacteriaceae</taxon>
        <taxon>Flagellimonas</taxon>
    </lineage>
</organism>
<feature type="transmembrane region" description="Helical" evidence="1">
    <location>
        <begin position="131"/>
        <end position="152"/>
    </location>
</feature>
<evidence type="ECO:0000313" key="3">
    <source>
        <dbReference type="Proteomes" id="UP000667650"/>
    </source>
</evidence>
<comment type="caution">
    <text evidence="2">The sequence shown here is derived from an EMBL/GenBank/DDBJ whole genome shotgun (WGS) entry which is preliminary data.</text>
</comment>
<dbReference type="RefSeq" id="WP_166522833.1">
    <property type="nucleotide sequence ID" value="NZ_JAAABI010000002.1"/>
</dbReference>
<keyword evidence="1" id="KW-1133">Transmembrane helix</keyword>
<evidence type="ECO:0000256" key="1">
    <source>
        <dbReference type="SAM" id="Phobius"/>
    </source>
</evidence>
<protein>
    <submittedName>
        <fullName evidence="2">Uncharacterized protein</fullName>
    </submittedName>
</protein>
<feature type="transmembrane region" description="Helical" evidence="1">
    <location>
        <begin position="94"/>
        <end position="111"/>
    </location>
</feature>
<keyword evidence="1" id="KW-0472">Membrane</keyword>
<dbReference type="EMBL" id="JAAABI010000002">
    <property type="protein sequence ID" value="NAY91408.1"/>
    <property type="molecule type" value="Genomic_DNA"/>
</dbReference>
<keyword evidence="1" id="KW-0812">Transmembrane</keyword>
<sequence>MRPNLIQAIFLASILFVIEFAVKYVAFENSSVFFRIGPSICFWATALFFSLSIQENVKFRGRTTQTIKKKSSGYGIEIDYGIIVPENFESSPKYTFLFVMQMCIWIVNLVISQKVLKKFIGLNNCFSAYEYFLIGISILLTGYSIGAIISVLRNEIHD</sequence>
<feature type="transmembrane region" description="Helical" evidence="1">
    <location>
        <begin position="32"/>
        <end position="53"/>
    </location>
</feature>
<reference evidence="2" key="1">
    <citation type="submission" date="2020-01" db="EMBL/GenBank/DDBJ databases">
        <title>Muricauda ochracea sp. nov., isolated from a tidal flat of Garorim bay in Korea.</title>
        <authorList>
            <person name="Kim D."/>
            <person name="Yoo Y."/>
            <person name="Kim J.-J."/>
        </authorList>
    </citation>
    <scope>NUCLEOTIDE SEQUENCE</scope>
    <source>
        <strain evidence="2">JGD-17</strain>
    </source>
</reference>
<accession>A0A964TAT0</accession>
<proteinExistence type="predicted"/>
<name>A0A964TAT0_9FLAO</name>
<dbReference type="AlphaFoldDB" id="A0A964TAT0"/>